<dbReference type="OrthoDB" id="9806299at2"/>
<keyword evidence="6 12" id="KW-0915">Sodium</keyword>
<dbReference type="EMBL" id="FXWH01000001">
    <property type="protein sequence ID" value="SMQ65884.1"/>
    <property type="molecule type" value="Genomic_DNA"/>
</dbReference>
<comment type="catalytic activity">
    <reaction evidence="11">
        <text>fluoride(in) = fluoride(out)</text>
        <dbReference type="Rhea" id="RHEA:76159"/>
        <dbReference type="ChEBI" id="CHEBI:17051"/>
    </reaction>
    <physiologicalReaction direction="left-to-right" evidence="11">
        <dbReference type="Rhea" id="RHEA:76160"/>
    </physiologicalReaction>
</comment>
<organism evidence="13 14">
    <name type="scientific">Pseudidiomarina planktonica</name>
    <dbReference type="NCBI Taxonomy" id="1323738"/>
    <lineage>
        <taxon>Bacteria</taxon>
        <taxon>Pseudomonadati</taxon>
        <taxon>Pseudomonadota</taxon>
        <taxon>Gammaproteobacteria</taxon>
        <taxon>Alteromonadales</taxon>
        <taxon>Idiomarinaceae</taxon>
        <taxon>Pseudidiomarina</taxon>
    </lineage>
</organism>
<dbReference type="GO" id="GO:0140114">
    <property type="term" value="P:cellular detoxification of fluoride"/>
    <property type="evidence" value="ECO:0007669"/>
    <property type="project" value="UniProtKB-UniRule"/>
</dbReference>
<feature type="transmembrane region" description="Helical" evidence="12">
    <location>
        <begin position="64"/>
        <end position="89"/>
    </location>
</feature>
<feature type="transmembrane region" description="Helical" evidence="12">
    <location>
        <begin position="34"/>
        <end position="52"/>
    </location>
</feature>
<proteinExistence type="inferred from homology"/>
<accession>A0A1Y6ET36</accession>
<evidence type="ECO:0000256" key="3">
    <source>
        <dbReference type="ARBA" id="ARBA00022519"/>
    </source>
</evidence>
<evidence type="ECO:0000256" key="9">
    <source>
        <dbReference type="ARBA" id="ARBA00023303"/>
    </source>
</evidence>
<evidence type="ECO:0000313" key="13">
    <source>
        <dbReference type="EMBL" id="SMQ65884.1"/>
    </source>
</evidence>
<keyword evidence="2 12" id="KW-1003">Cell membrane</keyword>
<dbReference type="PANTHER" id="PTHR28259:SF1">
    <property type="entry name" value="FLUORIDE EXPORT PROTEIN 1-RELATED"/>
    <property type="match status" value="1"/>
</dbReference>
<keyword evidence="7 12" id="KW-0406">Ion transport</keyword>
<keyword evidence="4 12" id="KW-0812">Transmembrane</keyword>
<comment type="activity regulation">
    <text evidence="12">Na(+) is not transported, but it plays an essential structural role and its presence is essential for fluoride channel function.</text>
</comment>
<name>A0A1Y6ET36_9GAMM</name>
<dbReference type="RefSeq" id="WP_086434464.1">
    <property type="nucleotide sequence ID" value="NZ_FXWH01000001.1"/>
</dbReference>
<dbReference type="HAMAP" id="MF_00454">
    <property type="entry name" value="FluC"/>
    <property type="match status" value="1"/>
</dbReference>
<sequence length="125" mass="13260">MTSYLWVALGGALGAAGRYGVGMALLNVTKAFPFATLLVNIVGSFLLGLLVMSQQHQQLGDNHWLLFGVGLLGAFTTFSAFSLEVVLLANQGDWLKALLHVLLNLVLCIGAVLLAMALYPTPQST</sequence>
<feature type="binding site" evidence="12">
    <location>
        <position position="76"/>
    </location>
    <ligand>
        <name>Na(+)</name>
        <dbReference type="ChEBI" id="CHEBI:29101"/>
        <note>structural</note>
    </ligand>
</feature>
<evidence type="ECO:0000256" key="2">
    <source>
        <dbReference type="ARBA" id="ARBA00022475"/>
    </source>
</evidence>
<evidence type="ECO:0000256" key="1">
    <source>
        <dbReference type="ARBA" id="ARBA00004651"/>
    </source>
</evidence>
<keyword evidence="12" id="KW-0479">Metal-binding</keyword>
<evidence type="ECO:0000256" key="5">
    <source>
        <dbReference type="ARBA" id="ARBA00022989"/>
    </source>
</evidence>
<dbReference type="GO" id="GO:0046872">
    <property type="term" value="F:metal ion binding"/>
    <property type="evidence" value="ECO:0007669"/>
    <property type="project" value="UniProtKB-KW"/>
</dbReference>
<keyword evidence="14" id="KW-1185">Reference proteome</keyword>
<evidence type="ECO:0000256" key="7">
    <source>
        <dbReference type="ARBA" id="ARBA00023065"/>
    </source>
</evidence>
<dbReference type="Pfam" id="PF02537">
    <property type="entry name" value="CRCB"/>
    <property type="match status" value="1"/>
</dbReference>
<feature type="transmembrane region" description="Helical" evidence="12">
    <location>
        <begin position="101"/>
        <end position="119"/>
    </location>
</feature>
<comment type="subcellular location">
    <subcellularLocation>
        <location evidence="1 12">Cell membrane</location>
        <topology evidence="1 12">Multi-pass membrane protein</topology>
    </subcellularLocation>
</comment>
<reference evidence="14" key="1">
    <citation type="submission" date="2017-04" db="EMBL/GenBank/DDBJ databases">
        <authorList>
            <person name="Varghese N."/>
            <person name="Submissions S."/>
        </authorList>
    </citation>
    <scope>NUCLEOTIDE SEQUENCE [LARGE SCALE GENOMIC DNA]</scope>
</reference>
<dbReference type="GO" id="GO:0062054">
    <property type="term" value="F:fluoride channel activity"/>
    <property type="evidence" value="ECO:0007669"/>
    <property type="project" value="UniProtKB-UniRule"/>
</dbReference>
<keyword evidence="3" id="KW-0997">Cell inner membrane</keyword>
<dbReference type="PANTHER" id="PTHR28259">
    <property type="entry name" value="FLUORIDE EXPORT PROTEIN 1-RELATED"/>
    <property type="match status" value="1"/>
</dbReference>
<feature type="binding site" evidence="12">
    <location>
        <position position="73"/>
    </location>
    <ligand>
        <name>Na(+)</name>
        <dbReference type="ChEBI" id="CHEBI:29101"/>
        <note>structural</note>
    </ligand>
</feature>
<protein>
    <recommendedName>
        <fullName evidence="12">Fluoride-specific ion channel FluC</fullName>
    </recommendedName>
</protein>
<dbReference type="AlphaFoldDB" id="A0A1Y6ET36"/>
<evidence type="ECO:0000313" key="14">
    <source>
        <dbReference type="Proteomes" id="UP000194450"/>
    </source>
</evidence>
<evidence type="ECO:0000256" key="8">
    <source>
        <dbReference type="ARBA" id="ARBA00023136"/>
    </source>
</evidence>
<dbReference type="NCBIfam" id="TIGR00494">
    <property type="entry name" value="crcB"/>
    <property type="match status" value="1"/>
</dbReference>
<evidence type="ECO:0000256" key="6">
    <source>
        <dbReference type="ARBA" id="ARBA00023053"/>
    </source>
</evidence>
<dbReference type="InterPro" id="IPR003691">
    <property type="entry name" value="FluC"/>
</dbReference>
<evidence type="ECO:0000256" key="12">
    <source>
        <dbReference type="HAMAP-Rule" id="MF_00454"/>
    </source>
</evidence>
<keyword evidence="9 12" id="KW-0407">Ion channel</keyword>
<evidence type="ECO:0000256" key="10">
    <source>
        <dbReference type="ARBA" id="ARBA00035120"/>
    </source>
</evidence>
<gene>
    <name evidence="12" type="primary">fluC</name>
    <name evidence="12" type="synonym">crcB</name>
    <name evidence="13" type="ORF">SAMN06297229_1384</name>
</gene>
<keyword evidence="12" id="KW-0813">Transport</keyword>
<dbReference type="Proteomes" id="UP000194450">
    <property type="component" value="Unassembled WGS sequence"/>
</dbReference>
<comment type="similarity">
    <text evidence="10 12">Belongs to the fluoride channel Fluc/FEX (TC 1.A.43) family.</text>
</comment>
<comment type="function">
    <text evidence="12">Fluoride-specific ion channel. Important for reducing fluoride concentration in the cell, thus reducing its toxicity.</text>
</comment>
<evidence type="ECO:0000256" key="4">
    <source>
        <dbReference type="ARBA" id="ARBA00022692"/>
    </source>
</evidence>
<dbReference type="GO" id="GO:0005886">
    <property type="term" value="C:plasma membrane"/>
    <property type="evidence" value="ECO:0007669"/>
    <property type="project" value="UniProtKB-SubCell"/>
</dbReference>
<keyword evidence="5 12" id="KW-1133">Transmembrane helix</keyword>
<keyword evidence="8 12" id="KW-0472">Membrane</keyword>
<evidence type="ECO:0000256" key="11">
    <source>
        <dbReference type="ARBA" id="ARBA00035585"/>
    </source>
</evidence>